<reference evidence="2 3" key="1">
    <citation type="submission" date="2015-10" db="EMBL/GenBank/DDBJ databases">
        <authorList>
            <person name="Gilbert D.G."/>
        </authorList>
    </citation>
    <scope>NUCLEOTIDE SEQUENCE [LARGE SCALE GENOMIC DNA]</scope>
</reference>
<dbReference type="InterPro" id="IPR006448">
    <property type="entry name" value="Phage_term_ssu_P27"/>
</dbReference>
<proteinExistence type="predicted"/>
<evidence type="ECO:0000313" key="2">
    <source>
        <dbReference type="EMBL" id="ALO80869.1"/>
    </source>
</evidence>
<evidence type="ECO:0000256" key="1">
    <source>
        <dbReference type="SAM" id="MobiDB-lite"/>
    </source>
</evidence>
<sequence>MPRPRKLLNAQVGNLTTEQQEERKKEEEALYNYEKLDFSYYPQGLLKGAFPEWERISHFIGDLPISELDQQTMVRYCNYTYLYSEATERLMEEGEITPDGKKNPRVDIMNSYSKELKSATADLGLTINARLKIVAPAEKTKESNDPLGQLIKLRQQS</sequence>
<dbReference type="Proteomes" id="UP000202117">
    <property type="component" value="Segment"/>
</dbReference>
<protein>
    <submittedName>
        <fullName evidence="2">Terminase small subunit</fullName>
    </submittedName>
</protein>
<organism evidence="2 3">
    <name type="scientific">Enterococcus phage vB_EfaS_IME196</name>
    <dbReference type="NCBI Taxonomy" id="1747289"/>
    <lineage>
        <taxon>Viruses</taxon>
        <taxon>Duplodnaviria</taxon>
        <taxon>Heunggongvirae</taxon>
        <taxon>Uroviricota</taxon>
        <taxon>Caudoviricetes</taxon>
        <taxon>Efquatrovirus</taxon>
        <taxon>Efquatrovirus IME196</taxon>
    </lineage>
</organism>
<dbReference type="OrthoDB" id="11862at10239"/>
<feature type="region of interest" description="Disordered" evidence="1">
    <location>
        <begin position="1"/>
        <end position="23"/>
    </location>
</feature>
<keyword evidence="3" id="KW-1185">Reference proteome</keyword>
<accession>A0A0S2MY59</accession>
<dbReference type="Pfam" id="PF05119">
    <property type="entry name" value="Terminase_4"/>
    <property type="match status" value="1"/>
</dbReference>
<evidence type="ECO:0000313" key="3">
    <source>
        <dbReference type="Proteomes" id="UP000202117"/>
    </source>
</evidence>
<dbReference type="NCBIfam" id="TIGR01558">
    <property type="entry name" value="sm_term_P27"/>
    <property type="match status" value="1"/>
</dbReference>
<dbReference type="GeneID" id="26643030"/>
<dbReference type="EMBL" id="KT932701">
    <property type="protein sequence ID" value="ALO80869.1"/>
    <property type="molecule type" value="Genomic_DNA"/>
</dbReference>
<name>A0A0S2MY59_9CAUD</name>
<dbReference type="KEGG" id="vg:26643030"/>
<dbReference type="RefSeq" id="YP_009216588.1">
    <property type="nucleotide sequence ID" value="NC_028990.1"/>
</dbReference>